<evidence type="ECO:0000313" key="7">
    <source>
        <dbReference type="Proteomes" id="UP000248662"/>
    </source>
</evidence>
<feature type="coiled-coil region" evidence="3">
    <location>
        <begin position="331"/>
        <end position="403"/>
    </location>
</feature>
<gene>
    <name evidence="6" type="ORF">DOL94_05795</name>
</gene>
<evidence type="ECO:0000256" key="1">
    <source>
        <dbReference type="ARBA" id="ARBA00010873"/>
    </source>
</evidence>
<feature type="compositionally biased region" description="Basic and acidic residues" evidence="4">
    <location>
        <begin position="288"/>
        <end position="315"/>
    </location>
</feature>
<dbReference type="Proteomes" id="UP000248662">
    <property type="component" value="Unassembled WGS sequence"/>
</dbReference>
<dbReference type="NCBIfam" id="NF041496">
    <property type="entry name" value="MobQ"/>
    <property type="match status" value="1"/>
</dbReference>
<evidence type="ECO:0000256" key="3">
    <source>
        <dbReference type="SAM" id="Coils"/>
    </source>
</evidence>
<keyword evidence="3" id="KW-0175">Coiled coil</keyword>
<feature type="region of interest" description="Disordered" evidence="4">
    <location>
        <begin position="419"/>
        <end position="457"/>
    </location>
</feature>
<dbReference type="Gene3D" id="3.30.930.30">
    <property type="match status" value="1"/>
</dbReference>
<feature type="coiled-coil region" evidence="3">
    <location>
        <begin position="238"/>
        <end position="272"/>
    </location>
</feature>
<organism evidence="6 7">
    <name type="scientific">Acinetobacter baumannii</name>
    <dbReference type="NCBI Taxonomy" id="470"/>
    <lineage>
        <taxon>Bacteria</taxon>
        <taxon>Pseudomonadati</taxon>
        <taxon>Pseudomonadota</taxon>
        <taxon>Gammaproteobacteria</taxon>
        <taxon>Moraxellales</taxon>
        <taxon>Moraxellaceae</taxon>
        <taxon>Acinetobacter</taxon>
        <taxon>Acinetobacter calcoaceticus/baumannii complex</taxon>
    </lineage>
</organism>
<dbReference type="InterPro" id="IPR005053">
    <property type="entry name" value="MobA_MobL"/>
</dbReference>
<comment type="similarity">
    <text evidence="1">Belongs to the MobA/MobL family.</text>
</comment>
<evidence type="ECO:0000256" key="2">
    <source>
        <dbReference type="ARBA" id="ARBA00022971"/>
    </source>
</evidence>
<sequence>MAIYHFSVKTISRSAGRSAVACSAYRSGEKLIDERQGKEQNYTRKTGVEFTKIYAPENTNPELLDRNQLWNTVEKVERRKDANLAREFEIAFPHELNAEQRQAMLNDLCQELVNRHGVIVDAAIHAPHTQSGSDERNYHAHIMFTGRQIDLETGDFAKKRNRDFNKENSSQTVNQWRATFANMTNEHLARAGYASKIDHRSYADQDNGLQATLHEGSKVTQLRRQGIDTEISLKNDFIKQQNAEKQRLPEILKGLEQEIRLTESQIDKYKLDISLETIRKLSSTMEPPKQEEPPKPQQKPSERKTEPSTRIEKPKLSATQQFDSLMDQLARQQQQKVIDQLRAEMKQFQSEYAKQTELSKKPKPMLFGKLKWEQEQAEIRGNLNNLKRRYDRNKTRISNLEKQKPYGSHENYNAIAEKHPALFQEMLKEKEQQEQIRQRQRDLEPTRTRTQSKDRER</sequence>
<protein>
    <recommendedName>
        <fullName evidence="5">MobA/MobL protein domain-containing protein</fullName>
    </recommendedName>
</protein>
<feature type="domain" description="MobA/MobL protein" evidence="5">
    <location>
        <begin position="17"/>
        <end position="224"/>
    </location>
</feature>
<comment type="caution">
    <text evidence="6">The sequence shown here is derived from an EMBL/GenBank/DDBJ whole genome shotgun (WGS) entry which is preliminary data.</text>
</comment>
<reference evidence="6 7" key="1">
    <citation type="submission" date="2018-06" db="EMBL/GenBank/DDBJ databases">
        <title>Carbapenemase-producing Acinetobacter spp. from environmental sources in an hospital from French Polynesia.</title>
        <authorList>
            <person name="Bonnin R.A."/>
            <person name="Levy M."/>
            <person name="Cuzon G."/>
            <person name="Dortet L."/>
            <person name="Naas T."/>
        </authorList>
    </citation>
    <scope>NUCLEOTIDE SEQUENCE [LARGE SCALE GENOMIC DNA]</scope>
    <source>
        <strain evidence="6 7">R10</strain>
    </source>
</reference>
<feature type="region of interest" description="Disordered" evidence="4">
    <location>
        <begin position="282"/>
        <end position="316"/>
    </location>
</feature>
<name>A0A3F3MV30_ACIBA</name>
<evidence type="ECO:0000313" key="6">
    <source>
        <dbReference type="EMBL" id="PZM18106.1"/>
    </source>
</evidence>
<dbReference type="Pfam" id="PF03389">
    <property type="entry name" value="MobA_MobL"/>
    <property type="match status" value="1"/>
</dbReference>
<proteinExistence type="inferred from homology"/>
<keyword evidence="2" id="KW-0184">Conjugation</keyword>
<dbReference type="AlphaFoldDB" id="A0A3F3MV30"/>
<evidence type="ECO:0000259" key="5">
    <source>
        <dbReference type="Pfam" id="PF03389"/>
    </source>
</evidence>
<evidence type="ECO:0000256" key="4">
    <source>
        <dbReference type="SAM" id="MobiDB-lite"/>
    </source>
</evidence>
<accession>A0A3F3MV30</accession>
<dbReference type="EMBL" id="QKWF01000050">
    <property type="protein sequence ID" value="PZM18106.1"/>
    <property type="molecule type" value="Genomic_DNA"/>
</dbReference>